<organism evidence="4 5">
    <name type="scientific">Blastochloris viridis</name>
    <name type="common">Rhodopseudomonas viridis</name>
    <dbReference type="NCBI Taxonomy" id="1079"/>
    <lineage>
        <taxon>Bacteria</taxon>
        <taxon>Pseudomonadati</taxon>
        <taxon>Pseudomonadota</taxon>
        <taxon>Alphaproteobacteria</taxon>
        <taxon>Hyphomicrobiales</taxon>
        <taxon>Blastochloridaceae</taxon>
        <taxon>Blastochloris</taxon>
    </lineage>
</organism>
<reference evidence="5" key="1">
    <citation type="journal article" date="2016" name="Genome Announc.">
        <title>Revised genome sequence of the purple photosynthetic bacterium Blastochloris viridis.</title>
        <authorList>
            <person name="Liu L.N."/>
            <person name="Faulkner M."/>
            <person name="Liu X."/>
            <person name="Huang F."/>
            <person name="Darby A.C."/>
            <person name="Hall N."/>
        </authorList>
    </citation>
    <scope>NUCLEOTIDE SEQUENCE [LARGE SCALE GENOMIC DNA]</scope>
    <source>
        <strain evidence="5">ATCC 19567 / DSM 133 / F</strain>
    </source>
</reference>
<dbReference type="STRING" id="1079.BVIR_446"/>
<evidence type="ECO:0000313" key="4">
    <source>
        <dbReference type="EMBL" id="CUU44166.1"/>
    </source>
</evidence>
<feature type="transmembrane region" description="Helical" evidence="2">
    <location>
        <begin position="190"/>
        <end position="209"/>
    </location>
</feature>
<feature type="transmembrane region" description="Helical" evidence="2">
    <location>
        <begin position="142"/>
        <end position="161"/>
    </location>
</feature>
<keyword evidence="2" id="KW-1133">Transmembrane helix</keyword>
<feature type="domain" description="EamA" evidence="3">
    <location>
        <begin position="52"/>
        <end position="183"/>
    </location>
</feature>
<keyword evidence="2" id="KW-0472">Membrane</keyword>
<name>A0A0P0JIC9_BLAVI</name>
<feature type="transmembrane region" description="Helical" evidence="2">
    <location>
        <begin position="306"/>
        <end position="325"/>
    </location>
</feature>
<keyword evidence="5" id="KW-1185">Reference proteome</keyword>
<dbReference type="PANTHER" id="PTHR22911:SF103">
    <property type="entry name" value="BLR2811 PROTEIN"/>
    <property type="match status" value="1"/>
</dbReference>
<dbReference type="GO" id="GO:0016020">
    <property type="term" value="C:membrane"/>
    <property type="evidence" value="ECO:0007669"/>
    <property type="project" value="InterPro"/>
</dbReference>
<feature type="domain" description="EamA" evidence="3">
    <location>
        <begin position="192"/>
        <end position="322"/>
    </location>
</feature>
<gene>
    <name evidence="4" type="ORF">BVIRIDIS_32130</name>
</gene>
<evidence type="ECO:0000313" key="5">
    <source>
        <dbReference type="Proteomes" id="UP000065734"/>
    </source>
</evidence>
<accession>A0A0P0JIC9</accession>
<keyword evidence="2" id="KW-0812">Transmembrane</keyword>
<sequence length="339" mass="36448">MSGAARPCHRRPAVLGAGTPADRSSRKPRPPLDATPTPPFVVTEPRQHRLAGIALMGAALACFCCLDTTAKWLGHHIDTALVVWARYASAFVLTILIVNPWTVPGLIRTRRPALQLGRSTLLFASTVCNFVALHYLRLDQTMSIVFTTPFFVVAMAGPLLGEWIGWKRWLAILVGFCGVLVITRPGVGEVHWAVGLSLAGAVAYALYNISTRVLASYDSALTTLFYSNLVGVLLASVPLPWLWSTPNDARVVTLMVAVGALGSVGHWLLILAHRKAPAGVLAPFIYAQLLGMVAMGYLVFGDVPDPWTLAGGTIVVASGLFLLMCERRPAPAETHPNLD</sequence>
<feature type="transmembrane region" description="Helical" evidence="2">
    <location>
        <begin position="249"/>
        <end position="271"/>
    </location>
</feature>
<dbReference type="PANTHER" id="PTHR22911">
    <property type="entry name" value="ACYL-MALONYL CONDENSING ENZYME-RELATED"/>
    <property type="match status" value="1"/>
</dbReference>
<feature type="transmembrane region" description="Helical" evidence="2">
    <location>
        <begin position="221"/>
        <end position="243"/>
    </location>
</feature>
<dbReference type="OrthoDB" id="9815809at2"/>
<dbReference type="EMBL" id="LN907867">
    <property type="protein sequence ID" value="CUU44166.1"/>
    <property type="molecule type" value="Genomic_DNA"/>
</dbReference>
<dbReference type="AlphaFoldDB" id="A0A0P0JIC9"/>
<dbReference type="SUPFAM" id="SSF103481">
    <property type="entry name" value="Multidrug resistance efflux transporter EmrE"/>
    <property type="match status" value="2"/>
</dbReference>
<evidence type="ECO:0000259" key="3">
    <source>
        <dbReference type="Pfam" id="PF00892"/>
    </source>
</evidence>
<protein>
    <submittedName>
        <fullName evidence="4">Putative permease, DMT superfamily</fullName>
    </submittedName>
</protein>
<dbReference type="KEGG" id="bvr:BVIR_446"/>
<feature type="transmembrane region" description="Helical" evidence="2">
    <location>
        <begin position="168"/>
        <end position="184"/>
    </location>
</feature>
<feature type="transmembrane region" description="Helical" evidence="2">
    <location>
        <begin position="84"/>
        <end position="107"/>
    </location>
</feature>
<evidence type="ECO:0000256" key="1">
    <source>
        <dbReference type="SAM" id="MobiDB-lite"/>
    </source>
</evidence>
<evidence type="ECO:0000256" key="2">
    <source>
        <dbReference type="SAM" id="Phobius"/>
    </source>
</evidence>
<feature type="transmembrane region" description="Helical" evidence="2">
    <location>
        <begin position="50"/>
        <end position="72"/>
    </location>
</feature>
<dbReference type="Pfam" id="PF00892">
    <property type="entry name" value="EamA"/>
    <property type="match status" value="2"/>
</dbReference>
<dbReference type="InterPro" id="IPR037185">
    <property type="entry name" value="EmrE-like"/>
</dbReference>
<dbReference type="Proteomes" id="UP000065734">
    <property type="component" value="Chromosome I"/>
</dbReference>
<feature type="transmembrane region" description="Helical" evidence="2">
    <location>
        <begin position="119"/>
        <end position="136"/>
    </location>
</feature>
<dbReference type="PATRIC" id="fig|1079.6.peg.450"/>
<dbReference type="InterPro" id="IPR000620">
    <property type="entry name" value="EamA_dom"/>
</dbReference>
<proteinExistence type="predicted"/>
<feature type="region of interest" description="Disordered" evidence="1">
    <location>
        <begin position="1"/>
        <end position="41"/>
    </location>
</feature>
<feature type="transmembrane region" description="Helical" evidence="2">
    <location>
        <begin position="278"/>
        <end position="300"/>
    </location>
</feature>